<evidence type="ECO:0000313" key="5">
    <source>
        <dbReference type="Proteomes" id="UP000264882"/>
    </source>
</evidence>
<feature type="region of interest" description="Disordered" evidence="1">
    <location>
        <begin position="40"/>
        <end position="95"/>
    </location>
</feature>
<evidence type="ECO:0000259" key="3">
    <source>
        <dbReference type="Pfam" id="PF04200"/>
    </source>
</evidence>
<dbReference type="RefSeq" id="WP_119863977.1">
    <property type="nucleotide sequence ID" value="NZ_CP008748.1"/>
</dbReference>
<accession>A0A4P1QGU4</accession>
<dbReference type="PROSITE" id="PS51257">
    <property type="entry name" value="PROKAR_LIPOPROTEIN"/>
    <property type="match status" value="1"/>
</dbReference>
<name>A0A4P1QGU4_9BACT</name>
<feature type="transmembrane region" description="Helical" evidence="2">
    <location>
        <begin position="7"/>
        <end position="26"/>
    </location>
</feature>
<feature type="domain" description="Lipoprotein-associated type-17" evidence="3">
    <location>
        <begin position="611"/>
        <end position="670"/>
    </location>
</feature>
<evidence type="ECO:0000256" key="1">
    <source>
        <dbReference type="SAM" id="MobiDB-lite"/>
    </source>
</evidence>
<dbReference type="Pfam" id="PF04200">
    <property type="entry name" value="Lipoprotein_17"/>
    <property type="match status" value="3"/>
</dbReference>
<dbReference type="EMBL" id="CP008748">
    <property type="protein sequence ID" value="ASI54157.1"/>
    <property type="molecule type" value="Genomic_DNA"/>
</dbReference>
<keyword evidence="2" id="KW-1133">Transmembrane helix</keyword>
<dbReference type="InterPro" id="IPR007326">
    <property type="entry name" value="Lipoprotein-assoc_dom"/>
</dbReference>
<sequence length="805" mass="93955">MKLKNKSLLIFGISSFISIVSIPILVSCKNNLNIEKDNKELEKFPEYKPPRKNSSQEDIKEDSQEKNQKEIQETKPQEEQEQKLKETRGDNQKETSKLDFKNDLQIIFKKDKSSILPSQISSEIQILSKSRKTTYDYEILNFDDSQGNLEIRITPIHNGRSQETFDLTFSGFKSVSKTNLKDVVEKITNLDLKEKENKTIDEYLNKFPDLKSQLISLNSNETNFIQKYLNKNGIEVKTSIKEKSNDSTKAELQIQFKKDSETITKSFDISGFKKTLDLNDYVNELKDVSLKDIRNSTFANYKLVNKNLTAEKLKSNNPKIDSVEKYLTNNEIKIQIELIPNSEDSTKATLKIVFSKNNKFVERTYSIAGFVKDISLSEIIENLGELSLENTSGKTFEEYKNENLDLLSKIKSSNEQIKDLKKYFEENNINPIIELLKKENEPKSGMLNIKLSKNNGSSINKSFELKNIFVGDILSEAFDTLLKEIQLSEADKKDSVEYRKDNENNLMNQLVTKDKNNAQLIGELKKRNISLEKVEILDDFNFENGTYKLSITISKLNSTESQTKEINPINFFKKTSIQEIVEKHISNIDVDDKTITAKKWIKKYEKELPRNIKNYVFYSNKLNDYNIKITISGISLDNKQNSVKLKLKYDSEKFANKSFEKEYEIKGFKKCEYEPSSFEDAADKDLLIVVDKKHHEYKSDVERLKKWYKKYNKEGMLIYLSGSWQIRLNNTEPAEWINSLSFNNFDNNWKYSDVVKHPNDAKEKYARMYFQKEGEEIKRIIIRFRIAKEPNNKIYELEFWNNSNQ</sequence>
<organism evidence="4 5">
    <name type="scientific">Metamycoplasma hyosynoviae</name>
    <dbReference type="NCBI Taxonomy" id="29559"/>
    <lineage>
        <taxon>Bacteria</taxon>
        <taxon>Bacillati</taxon>
        <taxon>Mycoplasmatota</taxon>
        <taxon>Mycoplasmoidales</taxon>
        <taxon>Metamycoplasmataceae</taxon>
        <taxon>Metamycoplasma</taxon>
    </lineage>
</organism>
<feature type="domain" description="Lipoprotein-associated type-17" evidence="3">
    <location>
        <begin position="103"/>
        <end position="174"/>
    </location>
</feature>
<evidence type="ECO:0000313" key="4">
    <source>
        <dbReference type="EMBL" id="ASI54157.1"/>
    </source>
</evidence>
<dbReference type="Proteomes" id="UP000264882">
    <property type="component" value="Chromosome"/>
</dbReference>
<keyword evidence="2" id="KW-0472">Membrane</keyword>
<dbReference type="KEGG" id="mhyv:MHSN_03200"/>
<dbReference type="AlphaFoldDB" id="A0A4P1QGU4"/>
<gene>
    <name evidence="4" type="ORF">MHSN_03200</name>
</gene>
<evidence type="ECO:0000256" key="2">
    <source>
        <dbReference type="SAM" id="Phobius"/>
    </source>
</evidence>
<feature type="domain" description="Lipoprotein-associated type-17" evidence="3">
    <location>
        <begin position="186"/>
        <end position="274"/>
    </location>
</feature>
<keyword evidence="2" id="KW-0812">Transmembrane</keyword>
<protein>
    <recommendedName>
        <fullName evidence="3">Lipoprotein-associated type-17 domain-containing protein</fullName>
    </recommendedName>
</protein>
<proteinExistence type="predicted"/>
<keyword evidence="5" id="KW-1185">Reference proteome</keyword>
<reference evidence="4 5" key="1">
    <citation type="submission" date="2014-06" db="EMBL/GenBank/DDBJ databases">
        <title>The Whole Genome Sequence of Mycoplasma hyosynoviae strain ATCC 27095.</title>
        <authorList>
            <person name="Calcutt M.J."/>
            <person name="Foecking M.F."/>
        </authorList>
    </citation>
    <scope>NUCLEOTIDE SEQUENCE [LARGE SCALE GENOMIC DNA]</scope>
    <source>
        <strain evidence="4 5">M60</strain>
    </source>
</reference>